<dbReference type="GO" id="GO:0045892">
    <property type="term" value="P:negative regulation of DNA-templated transcription"/>
    <property type="evidence" value="ECO:0007669"/>
    <property type="project" value="TreeGrafter"/>
</dbReference>
<evidence type="ECO:0000313" key="7">
    <source>
        <dbReference type="EMBL" id="KKL07081.1"/>
    </source>
</evidence>
<dbReference type="Gene3D" id="3.30.1490.190">
    <property type="match status" value="1"/>
</dbReference>
<dbReference type="Gene3D" id="1.10.10.10">
    <property type="entry name" value="Winged helix-like DNA-binding domain superfamily/Winged helix DNA-binding domain"/>
    <property type="match status" value="1"/>
</dbReference>
<dbReference type="GO" id="GO:0000976">
    <property type="term" value="F:transcription cis-regulatory region binding"/>
    <property type="evidence" value="ECO:0007669"/>
    <property type="project" value="TreeGrafter"/>
</dbReference>
<dbReference type="SUPFAM" id="SSF46785">
    <property type="entry name" value="Winged helix' DNA-binding domain"/>
    <property type="match status" value="1"/>
</dbReference>
<keyword evidence="3" id="KW-0862">Zinc</keyword>
<organism evidence="7">
    <name type="scientific">marine sediment metagenome</name>
    <dbReference type="NCBI Taxonomy" id="412755"/>
    <lineage>
        <taxon>unclassified sequences</taxon>
        <taxon>metagenomes</taxon>
        <taxon>ecological metagenomes</taxon>
    </lineage>
</organism>
<evidence type="ECO:0000256" key="3">
    <source>
        <dbReference type="ARBA" id="ARBA00022833"/>
    </source>
</evidence>
<dbReference type="InterPro" id="IPR036388">
    <property type="entry name" value="WH-like_DNA-bd_sf"/>
</dbReference>
<comment type="caution">
    <text evidence="7">The sequence shown here is derived from an EMBL/GenBank/DDBJ whole genome shotgun (WGS) entry which is preliminary data.</text>
</comment>
<evidence type="ECO:0000256" key="6">
    <source>
        <dbReference type="ARBA" id="ARBA00023163"/>
    </source>
</evidence>
<dbReference type="InterPro" id="IPR043135">
    <property type="entry name" value="Fur_C"/>
</dbReference>
<dbReference type="EMBL" id="LAZR01043438">
    <property type="protein sequence ID" value="KKL07081.1"/>
    <property type="molecule type" value="Genomic_DNA"/>
</dbReference>
<keyword evidence="4" id="KW-0805">Transcription regulation</keyword>
<evidence type="ECO:0008006" key="8">
    <source>
        <dbReference type="Google" id="ProtNLM"/>
    </source>
</evidence>
<dbReference type="PANTHER" id="PTHR33202:SF8">
    <property type="entry name" value="PEROXIDE-RESPONSIVE REPRESSOR PERR"/>
    <property type="match status" value="1"/>
</dbReference>
<protein>
    <recommendedName>
        <fullName evidence="8">Transcriptional repressor</fullName>
    </recommendedName>
</protein>
<keyword evidence="6" id="KW-0804">Transcription</keyword>
<name>A0A0F9CN37_9ZZZZ</name>
<dbReference type="Pfam" id="PF01475">
    <property type="entry name" value="FUR"/>
    <property type="match status" value="1"/>
</dbReference>
<sequence>EMIFTELAKEIPTLSKTTIYNTLNLFQNSGIVSGLTIDANEIRYDPETRVHAHFKCFKCGSIFDIPVEPSYADMVIAEEHEVKERHFYLKGTCKNCLKAIET</sequence>
<gene>
    <name evidence="7" type="ORF">LCGC14_2589610</name>
</gene>
<reference evidence="7" key="1">
    <citation type="journal article" date="2015" name="Nature">
        <title>Complex archaea that bridge the gap between prokaryotes and eukaryotes.</title>
        <authorList>
            <person name="Spang A."/>
            <person name="Saw J.H."/>
            <person name="Jorgensen S.L."/>
            <person name="Zaremba-Niedzwiedzka K."/>
            <person name="Martijn J."/>
            <person name="Lind A.E."/>
            <person name="van Eijk R."/>
            <person name="Schleper C."/>
            <person name="Guy L."/>
            <person name="Ettema T.J."/>
        </authorList>
    </citation>
    <scope>NUCLEOTIDE SEQUENCE</scope>
</reference>
<dbReference type="InterPro" id="IPR002481">
    <property type="entry name" value="FUR"/>
</dbReference>
<keyword evidence="5" id="KW-0238">DNA-binding</keyword>
<dbReference type="AlphaFoldDB" id="A0A0F9CN37"/>
<feature type="non-terminal residue" evidence="7">
    <location>
        <position position="1"/>
    </location>
</feature>
<dbReference type="PANTHER" id="PTHR33202">
    <property type="entry name" value="ZINC UPTAKE REGULATION PROTEIN"/>
    <property type="match status" value="1"/>
</dbReference>
<dbReference type="GO" id="GO:1900376">
    <property type="term" value="P:regulation of secondary metabolite biosynthetic process"/>
    <property type="evidence" value="ECO:0007669"/>
    <property type="project" value="TreeGrafter"/>
</dbReference>
<accession>A0A0F9CN37</accession>
<dbReference type="GO" id="GO:0008270">
    <property type="term" value="F:zinc ion binding"/>
    <property type="evidence" value="ECO:0007669"/>
    <property type="project" value="TreeGrafter"/>
</dbReference>
<evidence type="ECO:0000256" key="2">
    <source>
        <dbReference type="ARBA" id="ARBA00022491"/>
    </source>
</evidence>
<evidence type="ECO:0000256" key="1">
    <source>
        <dbReference type="ARBA" id="ARBA00007957"/>
    </source>
</evidence>
<evidence type="ECO:0000256" key="4">
    <source>
        <dbReference type="ARBA" id="ARBA00023015"/>
    </source>
</evidence>
<dbReference type="GO" id="GO:0003700">
    <property type="term" value="F:DNA-binding transcription factor activity"/>
    <property type="evidence" value="ECO:0007669"/>
    <property type="project" value="InterPro"/>
</dbReference>
<dbReference type="InterPro" id="IPR036390">
    <property type="entry name" value="WH_DNA-bd_sf"/>
</dbReference>
<comment type="similarity">
    <text evidence="1">Belongs to the Fur family.</text>
</comment>
<evidence type="ECO:0000256" key="5">
    <source>
        <dbReference type="ARBA" id="ARBA00023125"/>
    </source>
</evidence>
<proteinExistence type="inferred from homology"/>
<keyword evidence="2" id="KW-0678">Repressor</keyword>